<keyword evidence="2" id="KW-0004">4Fe-4S</keyword>
<dbReference type="PROSITE" id="PS51918">
    <property type="entry name" value="RADICAL_SAM"/>
    <property type="match status" value="1"/>
</dbReference>
<dbReference type="SFLD" id="SFLDS00029">
    <property type="entry name" value="Radical_SAM"/>
    <property type="match status" value="1"/>
</dbReference>
<dbReference type="NCBIfam" id="TIGR01212">
    <property type="entry name" value="TIGR01212 family radical SAM protein"/>
    <property type="match status" value="1"/>
</dbReference>
<dbReference type="PANTHER" id="PTHR11135">
    <property type="entry name" value="HISTONE ACETYLTRANSFERASE-RELATED"/>
    <property type="match status" value="1"/>
</dbReference>
<dbReference type="AlphaFoldDB" id="A0A7J9PE02"/>
<dbReference type="RefSeq" id="WP_011977126.1">
    <property type="nucleotide sequence ID" value="NZ_JACDUL010000001.1"/>
</dbReference>
<gene>
    <name evidence="8" type="ORF">HNP90_000322</name>
</gene>
<protein>
    <recommendedName>
        <fullName evidence="7">Radical SAM core domain-containing protein</fullName>
    </recommendedName>
</protein>
<evidence type="ECO:0000313" key="9">
    <source>
        <dbReference type="Proteomes" id="UP000533207"/>
    </source>
</evidence>
<dbReference type="Pfam" id="PF04055">
    <property type="entry name" value="Radical_SAM"/>
    <property type="match status" value="1"/>
</dbReference>
<dbReference type="EMBL" id="JACDUL010000001">
    <property type="protein sequence ID" value="MBA2861462.1"/>
    <property type="molecule type" value="Genomic_DNA"/>
</dbReference>
<accession>A0A7J9PE02</accession>
<dbReference type="SFLD" id="SFLDG01086">
    <property type="entry name" value="elongater_protein-like"/>
    <property type="match status" value="1"/>
</dbReference>
<reference evidence="8 9" key="1">
    <citation type="submission" date="2020-07" db="EMBL/GenBank/DDBJ databases">
        <title>Genomic Encyclopedia of Type Strains, Phase IV (KMG-V): Genome sequencing to study the core and pangenomes of soil and plant-associated prokaryotes.</title>
        <authorList>
            <person name="Whitman W."/>
        </authorList>
    </citation>
    <scope>NUCLEOTIDE SEQUENCE [LARGE SCALE GENOMIC DNA]</scope>
    <source>
        <strain evidence="8 9">C8</strain>
    </source>
</reference>
<evidence type="ECO:0000256" key="1">
    <source>
        <dbReference type="ARBA" id="ARBA00001966"/>
    </source>
</evidence>
<comment type="caution">
    <text evidence="8">The sequence shown here is derived from an EMBL/GenBank/DDBJ whole genome shotgun (WGS) entry which is preliminary data.</text>
</comment>
<dbReference type="GO" id="GO:0051539">
    <property type="term" value="F:4 iron, 4 sulfur cluster binding"/>
    <property type="evidence" value="ECO:0007669"/>
    <property type="project" value="UniProtKB-KW"/>
</dbReference>
<dbReference type="GO" id="GO:0003824">
    <property type="term" value="F:catalytic activity"/>
    <property type="evidence" value="ECO:0007669"/>
    <property type="project" value="InterPro"/>
</dbReference>
<evidence type="ECO:0000256" key="3">
    <source>
        <dbReference type="ARBA" id="ARBA00022691"/>
    </source>
</evidence>
<keyword evidence="4" id="KW-0479">Metal-binding</keyword>
<dbReference type="InterPro" id="IPR007197">
    <property type="entry name" value="rSAM"/>
</dbReference>
<dbReference type="Proteomes" id="UP000533207">
    <property type="component" value="Unassembled WGS sequence"/>
</dbReference>
<dbReference type="InterPro" id="IPR005911">
    <property type="entry name" value="YhcC-like"/>
</dbReference>
<dbReference type="InterPro" id="IPR023404">
    <property type="entry name" value="rSAM_horseshoe"/>
</dbReference>
<evidence type="ECO:0000256" key="6">
    <source>
        <dbReference type="ARBA" id="ARBA00023014"/>
    </source>
</evidence>
<dbReference type="Pfam" id="PF16199">
    <property type="entry name" value="Radical_SAM_C"/>
    <property type="match status" value="1"/>
</dbReference>
<dbReference type="InterPro" id="IPR058240">
    <property type="entry name" value="rSAM_sf"/>
</dbReference>
<keyword evidence="3" id="KW-0949">S-adenosyl-L-methionine</keyword>
<keyword evidence="6" id="KW-0411">Iron-sulfur</keyword>
<dbReference type="SMART" id="SM00729">
    <property type="entry name" value="Elp3"/>
    <property type="match status" value="1"/>
</dbReference>
<evidence type="ECO:0000259" key="7">
    <source>
        <dbReference type="PROSITE" id="PS51918"/>
    </source>
</evidence>
<evidence type="ECO:0000313" key="8">
    <source>
        <dbReference type="EMBL" id="MBA2861462.1"/>
    </source>
</evidence>
<dbReference type="SFLD" id="SFLDG01091">
    <property type="entry name" value="uncharacterized_CHP01210-like"/>
    <property type="match status" value="1"/>
</dbReference>
<evidence type="ECO:0000256" key="4">
    <source>
        <dbReference type="ARBA" id="ARBA00022723"/>
    </source>
</evidence>
<dbReference type="PANTHER" id="PTHR11135:SF1">
    <property type="entry name" value="PROTEIN YHCC"/>
    <property type="match status" value="1"/>
</dbReference>
<dbReference type="InterPro" id="IPR006638">
    <property type="entry name" value="Elp3/MiaA/NifB-like_rSAM"/>
</dbReference>
<dbReference type="SUPFAM" id="SSF102114">
    <property type="entry name" value="Radical SAM enzymes"/>
    <property type="match status" value="1"/>
</dbReference>
<comment type="cofactor">
    <cofactor evidence="1">
        <name>[4Fe-4S] cluster</name>
        <dbReference type="ChEBI" id="CHEBI:49883"/>
    </cofactor>
</comment>
<evidence type="ECO:0000256" key="5">
    <source>
        <dbReference type="ARBA" id="ARBA00023004"/>
    </source>
</evidence>
<dbReference type="InterPro" id="IPR032432">
    <property type="entry name" value="Radical_SAM_C"/>
</dbReference>
<sequence length="332" mass="38552">MNTGAQIYRNSSGSIDKNIVDRIYEEGFLIAQYGLYMKRERDYKTFKVPVDAGFSCPNKDGTIDTRGCIFCPKMGRSISVEYCNVKYSLKDQIEAQIKQNKEKGIGKFYVYFYPGTNTHGTPEKLKELWDFALSFEDVIGISIGTRPDCLEDEKLDILENYVKQGYEIWIDLGVQTMHDKTLDFLNRKHSSDDIRRAVIECKKRGILVCGHIILALPNENWDMMMETAKVLSDLEIDALKIYPLVVIENTELEKIYWKGEYKSLDEKQYIHLVADFLEHLSPYVIIQRVSKDKVPDEIKISPEWSLKRLRILNEVSKELARRNSKQGSKYKK</sequence>
<evidence type="ECO:0000256" key="2">
    <source>
        <dbReference type="ARBA" id="ARBA00022485"/>
    </source>
</evidence>
<organism evidence="8 9">
    <name type="scientific">Methanococcus maripaludis</name>
    <name type="common">Methanococcus deltae</name>
    <dbReference type="NCBI Taxonomy" id="39152"/>
    <lineage>
        <taxon>Archaea</taxon>
        <taxon>Methanobacteriati</taxon>
        <taxon>Methanobacteriota</taxon>
        <taxon>Methanomada group</taxon>
        <taxon>Methanococci</taxon>
        <taxon>Methanococcales</taxon>
        <taxon>Methanococcaceae</taxon>
        <taxon>Methanococcus</taxon>
    </lineage>
</organism>
<keyword evidence="5" id="KW-0408">Iron</keyword>
<proteinExistence type="predicted"/>
<name>A0A7J9PE02_METMI</name>
<dbReference type="Gene3D" id="3.80.30.20">
    <property type="entry name" value="tm_1862 like domain"/>
    <property type="match status" value="1"/>
</dbReference>
<dbReference type="InterPro" id="IPR039661">
    <property type="entry name" value="ELP3"/>
</dbReference>
<feature type="domain" description="Radical SAM core" evidence="7">
    <location>
        <begin position="40"/>
        <end position="296"/>
    </location>
</feature>
<dbReference type="GO" id="GO:0046872">
    <property type="term" value="F:metal ion binding"/>
    <property type="evidence" value="ECO:0007669"/>
    <property type="project" value="UniProtKB-KW"/>
</dbReference>